<reference evidence="3 4" key="1">
    <citation type="journal article" date="2004" name="Science">
        <title>A predator unmasked: life cycle of Bdellovibrio bacteriovorus from a genomic perspective.</title>
        <authorList>
            <person name="Rendulic S."/>
            <person name="Jagtap P."/>
            <person name="Rosinus A."/>
            <person name="Eppinger M."/>
            <person name="Baar C."/>
            <person name="Lanz C."/>
            <person name="Keller H."/>
            <person name="Lambert C."/>
            <person name="Evans K.J."/>
            <person name="Goesmann A."/>
            <person name="Meyer F."/>
            <person name="Sockett R.E."/>
            <person name="Schuster S.C."/>
        </authorList>
    </citation>
    <scope>NUCLEOTIDE SEQUENCE [LARGE SCALE GENOMIC DNA]</scope>
    <source>
        <strain evidence="4">ATCC 15356 / DSM 50701 / NCIMB 9529 / HD100</strain>
    </source>
</reference>
<feature type="domain" description="UspA" evidence="2">
    <location>
        <begin position="6"/>
        <end position="142"/>
    </location>
</feature>
<dbReference type="CDD" id="cd00293">
    <property type="entry name" value="USP-like"/>
    <property type="match status" value="2"/>
</dbReference>
<evidence type="ECO:0000313" key="4">
    <source>
        <dbReference type="Proteomes" id="UP000008080"/>
    </source>
</evidence>
<accession>Q6MGV2</accession>
<dbReference type="Pfam" id="PF00582">
    <property type="entry name" value="Usp"/>
    <property type="match status" value="2"/>
</dbReference>
<evidence type="ECO:0000313" key="3">
    <source>
        <dbReference type="EMBL" id="CAE81177.1"/>
    </source>
</evidence>
<keyword evidence="4" id="KW-1185">Reference proteome</keyword>
<dbReference type="PRINTS" id="PR01438">
    <property type="entry name" value="UNVRSLSTRESS"/>
</dbReference>
<dbReference type="SUPFAM" id="SSF52402">
    <property type="entry name" value="Adenine nucleotide alpha hydrolases-like"/>
    <property type="match status" value="2"/>
</dbReference>
<dbReference type="Gene3D" id="3.40.50.620">
    <property type="entry name" value="HUPs"/>
    <property type="match status" value="1"/>
</dbReference>
<protein>
    <recommendedName>
        <fullName evidence="2">UspA domain-containing protein</fullName>
    </recommendedName>
</protein>
<evidence type="ECO:0000256" key="1">
    <source>
        <dbReference type="ARBA" id="ARBA00008791"/>
    </source>
</evidence>
<dbReference type="PANTHER" id="PTHR46268">
    <property type="entry name" value="STRESS RESPONSE PROTEIN NHAX"/>
    <property type="match status" value="1"/>
</dbReference>
<dbReference type="STRING" id="264462.Bd3819"/>
<dbReference type="InterPro" id="IPR006015">
    <property type="entry name" value="Universal_stress_UspA"/>
</dbReference>
<dbReference type="HOGENOM" id="CLU_049301_2_2_7"/>
<proteinExistence type="inferred from homology"/>
<gene>
    <name evidence="3" type="ordered locus">Bd3819</name>
</gene>
<dbReference type="InterPro" id="IPR014729">
    <property type="entry name" value="Rossmann-like_a/b/a_fold"/>
</dbReference>
<dbReference type="GeneID" id="93014589"/>
<dbReference type="PANTHER" id="PTHR46268:SF6">
    <property type="entry name" value="UNIVERSAL STRESS PROTEIN UP12"/>
    <property type="match status" value="1"/>
</dbReference>
<dbReference type="Gene3D" id="3.40.50.12370">
    <property type="match status" value="1"/>
</dbReference>
<comment type="similarity">
    <text evidence="1">Belongs to the universal stress protein A family.</text>
</comment>
<dbReference type="KEGG" id="bba:Bd3819"/>
<dbReference type="AlphaFoldDB" id="Q6MGV2"/>
<dbReference type="Proteomes" id="UP000008080">
    <property type="component" value="Chromosome"/>
</dbReference>
<dbReference type="RefSeq" id="WP_011166120.1">
    <property type="nucleotide sequence ID" value="NC_005363.1"/>
</dbReference>
<dbReference type="eggNOG" id="COG0589">
    <property type="taxonomic scope" value="Bacteria"/>
</dbReference>
<dbReference type="EMBL" id="BX842656">
    <property type="protein sequence ID" value="CAE81177.1"/>
    <property type="molecule type" value="Genomic_DNA"/>
</dbReference>
<evidence type="ECO:0000259" key="2">
    <source>
        <dbReference type="Pfam" id="PF00582"/>
    </source>
</evidence>
<name>Q6MGV2_BDEBA</name>
<organism evidence="3 4">
    <name type="scientific">Bdellovibrio bacteriovorus (strain ATCC 15356 / DSM 50701 / NCIMB 9529 / HD100)</name>
    <dbReference type="NCBI Taxonomy" id="264462"/>
    <lineage>
        <taxon>Bacteria</taxon>
        <taxon>Pseudomonadati</taxon>
        <taxon>Bdellovibrionota</taxon>
        <taxon>Bdellovibrionia</taxon>
        <taxon>Bdellovibrionales</taxon>
        <taxon>Pseudobdellovibrionaceae</taxon>
        <taxon>Bdellovibrio</taxon>
    </lineage>
</organism>
<sequence length="308" mass="34798">MASVSILVADDIMAQSKKARKRSDDLRSIATHFARLLKADLHFLYVEDIPERLRKGDKIKSLDQRNPQMTAKLRAELEALNPGSELHLDRGNPILKALEWEKKLNPDLIVLGTRGHKGLSKFFLGSVAEELLRRSRRPVLVLGPHYSSAEFPANPRAGLRILLLSDLTSASSRAEAYTRKLAQKTKARVTLMHSVGDPIMRLRQIYAQSRIPMYSLEKEVQEIKDFARIQMKKKMERFKEDGLTVQAKLIEHDRDLADDIQDELTEGYDLVVMGTHAHNRLLTVFLGSTSRKTCLLSSVPVIILPSSS</sequence>
<feature type="domain" description="UspA" evidence="2">
    <location>
        <begin position="160"/>
        <end position="305"/>
    </location>
</feature>
<dbReference type="InterPro" id="IPR006016">
    <property type="entry name" value="UspA"/>
</dbReference>